<sequence length="201" mass="22135">MSSNRLEQGTLAWARIDGLADDETPFAFGGAKYPLRVKWTLGTHTVLQIISAFQTSTAIRTSVQNQFEVLLSAREPGQVQLRVAVEIEPNAKLHFYRGARLYEDRATVVVVEGTQLLQPAIQPRSIRITPNAQIQLKPNRADGTFALRVPQQFASQLTIGGDSNAVLKAFSIGDAVVELQHISIPHNESTFIPISVCIIDF</sequence>
<dbReference type="Pfam" id="PF26181">
    <property type="entry name" value="Ig_NUP210_13th"/>
    <property type="match status" value="1"/>
</dbReference>
<evidence type="ECO:0000313" key="2">
    <source>
        <dbReference type="EMBL" id="VDK25408.1"/>
    </source>
</evidence>
<dbReference type="EMBL" id="UYRR01010408">
    <property type="protein sequence ID" value="VDK25408.1"/>
    <property type="molecule type" value="Genomic_DNA"/>
</dbReference>
<dbReference type="PANTHER" id="PTHR23019:SF0">
    <property type="entry name" value="NUCLEAR PORE MEMBRANE GLYCOPROTEIN 210"/>
    <property type="match status" value="1"/>
</dbReference>
<feature type="non-terminal residue" evidence="2">
    <location>
        <position position="201"/>
    </location>
</feature>
<name>A0A3P6Q2T5_ANISI</name>
<organism evidence="2 3">
    <name type="scientific">Anisakis simplex</name>
    <name type="common">Herring worm</name>
    <dbReference type="NCBI Taxonomy" id="6269"/>
    <lineage>
        <taxon>Eukaryota</taxon>
        <taxon>Metazoa</taxon>
        <taxon>Ecdysozoa</taxon>
        <taxon>Nematoda</taxon>
        <taxon>Chromadorea</taxon>
        <taxon>Rhabditida</taxon>
        <taxon>Spirurina</taxon>
        <taxon>Ascaridomorpha</taxon>
        <taxon>Ascaridoidea</taxon>
        <taxon>Anisakidae</taxon>
        <taxon>Anisakis</taxon>
        <taxon>Anisakis simplex complex</taxon>
    </lineage>
</organism>
<feature type="domain" description="NUP210 Ig-like" evidence="1">
    <location>
        <begin position="2"/>
        <end position="108"/>
    </location>
</feature>
<proteinExistence type="predicted"/>
<evidence type="ECO:0000313" key="3">
    <source>
        <dbReference type="Proteomes" id="UP000267096"/>
    </source>
</evidence>
<accession>A0A3P6Q2T5</accession>
<dbReference type="OrthoDB" id="361283at2759"/>
<dbReference type="InterPro" id="IPR045197">
    <property type="entry name" value="NUP210-like"/>
</dbReference>
<dbReference type="InterPro" id="IPR058779">
    <property type="entry name" value="Ig_NUP210_13th"/>
</dbReference>
<dbReference type="PANTHER" id="PTHR23019">
    <property type="entry name" value="NUCLEAR PORE MEMBRANE GLYCOPROTEIN GP210-RELATED"/>
    <property type="match status" value="1"/>
</dbReference>
<dbReference type="AlphaFoldDB" id="A0A3P6Q2T5"/>
<protein>
    <recommendedName>
        <fullName evidence="1">NUP210 Ig-like domain-containing protein</fullName>
    </recommendedName>
</protein>
<keyword evidence="3" id="KW-1185">Reference proteome</keyword>
<reference evidence="2 3" key="1">
    <citation type="submission" date="2018-11" db="EMBL/GenBank/DDBJ databases">
        <authorList>
            <consortium name="Pathogen Informatics"/>
        </authorList>
    </citation>
    <scope>NUCLEOTIDE SEQUENCE [LARGE SCALE GENOMIC DNA]</scope>
</reference>
<dbReference type="GO" id="GO:0005643">
    <property type="term" value="C:nuclear pore"/>
    <property type="evidence" value="ECO:0007669"/>
    <property type="project" value="TreeGrafter"/>
</dbReference>
<evidence type="ECO:0000259" key="1">
    <source>
        <dbReference type="Pfam" id="PF26181"/>
    </source>
</evidence>
<dbReference type="Proteomes" id="UP000267096">
    <property type="component" value="Unassembled WGS sequence"/>
</dbReference>
<gene>
    <name evidence="2" type="ORF">ASIM_LOCUS5371</name>
</gene>